<dbReference type="EMBL" id="JANPWB010000013">
    <property type="protein sequence ID" value="KAJ1102836.1"/>
    <property type="molecule type" value="Genomic_DNA"/>
</dbReference>
<name>A0AAV7MHM6_PLEWA</name>
<comment type="caution">
    <text evidence="2">The sequence shown here is derived from an EMBL/GenBank/DDBJ whole genome shotgun (WGS) entry which is preliminary data.</text>
</comment>
<proteinExistence type="predicted"/>
<dbReference type="AlphaFoldDB" id="A0AAV7MHM6"/>
<sequence length="245" mass="26372">MSGPSPTQLLEVECSRLAEVPATPTAESGTESRSALLDNAPPGRLSNDHAANIIGNPDIRVPEMVERDDGLTVRGEEEGKDADRDVKTRSVRPEAVKEDGNTREARRTSAQAQSATKRKSEGREFHHVPGGTWLNQTPHDNTRFAGEGSHRGPARRRAARQVQYGERSEFFAAHVVKATLPDHNLCRSEISRMTEVWRPSASGEALPITPASSAGAVCLVNLPILCCDAEPEGLSLATSRVVGAP</sequence>
<dbReference type="Proteomes" id="UP001066276">
    <property type="component" value="Chromosome 9"/>
</dbReference>
<feature type="compositionally biased region" description="Basic and acidic residues" evidence="1">
    <location>
        <begin position="60"/>
        <end position="107"/>
    </location>
</feature>
<accession>A0AAV7MHM6</accession>
<evidence type="ECO:0000256" key="1">
    <source>
        <dbReference type="SAM" id="MobiDB-lite"/>
    </source>
</evidence>
<evidence type="ECO:0000313" key="3">
    <source>
        <dbReference type="Proteomes" id="UP001066276"/>
    </source>
</evidence>
<gene>
    <name evidence="2" type="ORF">NDU88_000277</name>
</gene>
<organism evidence="2 3">
    <name type="scientific">Pleurodeles waltl</name>
    <name type="common">Iberian ribbed newt</name>
    <dbReference type="NCBI Taxonomy" id="8319"/>
    <lineage>
        <taxon>Eukaryota</taxon>
        <taxon>Metazoa</taxon>
        <taxon>Chordata</taxon>
        <taxon>Craniata</taxon>
        <taxon>Vertebrata</taxon>
        <taxon>Euteleostomi</taxon>
        <taxon>Amphibia</taxon>
        <taxon>Batrachia</taxon>
        <taxon>Caudata</taxon>
        <taxon>Salamandroidea</taxon>
        <taxon>Salamandridae</taxon>
        <taxon>Pleurodelinae</taxon>
        <taxon>Pleurodeles</taxon>
    </lineage>
</organism>
<feature type="compositionally biased region" description="Basic and acidic residues" evidence="1">
    <location>
        <begin position="118"/>
        <end position="127"/>
    </location>
</feature>
<protein>
    <submittedName>
        <fullName evidence="2">Uncharacterized protein</fullName>
    </submittedName>
</protein>
<feature type="region of interest" description="Disordered" evidence="1">
    <location>
        <begin position="19"/>
        <end position="157"/>
    </location>
</feature>
<keyword evidence="3" id="KW-1185">Reference proteome</keyword>
<evidence type="ECO:0000313" key="2">
    <source>
        <dbReference type="EMBL" id="KAJ1102836.1"/>
    </source>
</evidence>
<reference evidence="2" key="1">
    <citation type="journal article" date="2022" name="bioRxiv">
        <title>Sequencing and chromosome-scale assembly of the giantPleurodeles waltlgenome.</title>
        <authorList>
            <person name="Brown T."/>
            <person name="Elewa A."/>
            <person name="Iarovenko S."/>
            <person name="Subramanian E."/>
            <person name="Araus A.J."/>
            <person name="Petzold A."/>
            <person name="Susuki M."/>
            <person name="Suzuki K.-i.T."/>
            <person name="Hayashi T."/>
            <person name="Toyoda A."/>
            <person name="Oliveira C."/>
            <person name="Osipova E."/>
            <person name="Leigh N.D."/>
            <person name="Simon A."/>
            <person name="Yun M.H."/>
        </authorList>
    </citation>
    <scope>NUCLEOTIDE SEQUENCE</scope>
    <source>
        <strain evidence="2">20211129_DDA</strain>
        <tissue evidence="2">Liver</tissue>
    </source>
</reference>